<protein>
    <recommendedName>
        <fullName evidence="3">Helix-turn-helix domain-containing protein</fullName>
    </recommendedName>
</protein>
<reference evidence="2" key="1">
    <citation type="submission" date="2017-04" db="EMBL/GenBank/DDBJ databases">
        <authorList>
            <person name="Varghese N."/>
            <person name="Submissions S."/>
        </authorList>
    </citation>
    <scope>NUCLEOTIDE SEQUENCE [LARGE SCALE GENOMIC DNA]</scope>
    <source>
        <strain evidence="2">DSM 20463</strain>
    </source>
</reference>
<evidence type="ECO:0000313" key="2">
    <source>
        <dbReference type="Proteomes" id="UP000192368"/>
    </source>
</evidence>
<organism evidence="1 2">
    <name type="scientific">Peptoniphilus asaccharolyticus DSM 20463</name>
    <dbReference type="NCBI Taxonomy" id="573058"/>
    <lineage>
        <taxon>Bacteria</taxon>
        <taxon>Bacillati</taxon>
        <taxon>Bacillota</taxon>
        <taxon>Tissierellia</taxon>
        <taxon>Tissierellales</taxon>
        <taxon>Peptoniphilaceae</taxon>
        <taxon>Peptoniphilus</taxon>
    </lineage>
</organism>
<proteinExistence type="predicted"/>
<accession>A0A1W1V1R5</accession>
<dbReference type="Proteomes" id="UP000192368">
    <property type="component" value="Unassembled WGS sequence"/>
</dbReference>
<evidence type="ECO:0008006" key="3">
    <source>
        <dbReference type="Google" id="ProtNLM"/>
    </source>
</evidence>
<dbReference type="RefSeq" id="WP_084230661.1">
    <property type="nucleotide sequence ID" value="NZ_FWWR01000009.1"/>
</dbReference>
<dbReference type="EMBL" id="FWWR01000009">
    <property type="protein sequence ID" value="SMB87226.1"/>
    <property type="molecule type" value="Genomic_DNA"/>
</dbReference>
<keyword evidence="2" id="KW-1185">Reference proteome</keyword>
<gene>
    <name evidence="1" type="ORF">SAMN00017477_1056</name>
</gene>
<evidence type="ECO:0000313" key="1">
    <source>
        <dbReference type="EMBL" id="SMB87226.1"/>
    </source>
</evidence>
<dbReference type="OrthoDB" id="2063024at2"/>
<sequence>MTVTDVARMLNKTPQTIRVGLQRGILPFGSAFKTNETNKKYSYIIYPEKVKEYLGEIEDAIS</sequence>
<dbReference type="AlphaFoldDB" id="A0A1W1V1R5"/>
<name>A0A1W1V1R5_PEPAS</name>
<dbReference type="STRING" id="573058.SAMN00017477_1056"/>